<dbReference type="VEuPathDB" id="GiardiaDB:SS50377_28190"/>
<name>V6LNW7_9EUKA</name>
<dbReference type="AlphaFoldDB" id="V6LNW7"/>
<keyword evidence="3" id="KW-1185">Reference proteome</keyword>
<evidence type="ECO:0000313" key="1">
    <source>
        <dbReference type="EMBL" id="EST46367.1"/>
    </source>
</evidence>
<evidence type="ECO:0000313" key="3">
    <source>
        <dbReference type="Proteomes" id="UP000018208"/>
    </source>
</evidence>
<organism evidence="1">
    <name type="scientific">Spironucleus salmonicida</name>
    <dbReference type="NCBI Taxonomy" id="348837"/>
    <lineage>
        <taxon>Eukaryota</taxon>
        <taxon>Metamonada</taxon>
        <taxon>Diplomonadida</taxon>
        <taxon>Hexamitidae</taxon>
        <taxon>Hexamitinae</taxon>
        <taxon>Spironucleus</taxon>
    </lineage>
</organism>
<dbReference type="EMBL" id="KI546076">
    <property type="protein sequence ID" value="EST46367.1"/>
    <property type="molecule type" value="Genomic_DNA"/>
</dbReference>
<reference evidence="2" key="2">
    <citation type="submission" date="2020-12" db="EMBL/GenBank/DDBJ databases">
        <title>New Spironucleus salmonicida genome in near-complete chromosomes.</title>
        <authorList>
            <person name="Xu F."/>
            <person name="Kurt Z."/>
            <person name="Jimenez-Gonzalez A."/>
            <person name="Astvaldsson A."/>
            <person name="Andersson J.O."/>
            <person name="Svard S.G."/>
        </authorList>
    </citation>
    <scope>NUCLEOTIDE SEQUENCE</scope>
    <source>
        <strain evidence="2">ATCC 50377</strain>
    </source>
</reference>
<reference evidence="1 2" key="1">
    <citation type="journal article" date="2014" name="PLoS Genet.">
        <title>The Genome of Spironucleus salmonicida Highlights a Fish Pathogen Adapted to Fluctuating Environments.</title>
        <authorList>
            <person name="Xu F."/>
            <person name="Jerlstrom-Hultqvist J."/>
            <person name="Einarsson E."/>
            <person name="Astvaldsson A."/>
            <person name="Svard S.G."/>
            <person name="Andersson J.O."/>
        </authorList>
    </citation>
    <scope>NUCLEOTIDE SEQUENCE</scope>
    <source>
        <strain evidence="2">ATCC 50377</strain>
    </source>
</reference>
<sequence length="304" mass="35166">MKSFQKSMYAPLVRFLESYGYDQRTQLSPLLLFKILQTTIPDDLPSPILIPSLTQNHQNQVILQNFLNSQSNDIGTLALSTFLYLQQRSIPHSLILRIMKTFGLDISNFNRYIRNGAFLNLIIATHPCTFKLNFDILLKTELEAKNRQNLKVSLPLLQSKFDNFLVKIDDFKSDIASKFVIYQVYLMQDSLGKFKDFYGVEIRFANQFILGETIQSDILIRKFVIAYGLCTEFANLTFDNDSLKIQTENNIFIVQQSEIVEIQAVELILILKCNHEKFQELRIGVKNDLDMQDLSQQMVKLANN</sequence>
<evidence type="ECO:0000313" key="2">
    <source>
        <dbReference type="EMBL" id="KAH0570215.1"/>
    </source>
</evidence>
<dbReference type="EMBL" id="AUWU02000008">
    <property type="protein sequence ID" value="KAH0570215.1"/>
    <property type="molecule type" value="Genomic_DNA"/>
</dbReference>
<protein>
    <submittedName>
        <fullName evidence="1">Uncharacterized protein</fullName>
    </submittedName>
</protein>
<gene>
    <name evidence="1" type="ORF">SS50377_13610</name>
    <name evidence="2" type="ORF">SS50377_28190</name>
</gene>
<proteinExistence type="predicted"/>
<dbReference type="Proteomes" id="UP000018208">
    <property type="component" value="Unassembled WGS sequence"/>
</dbReference>
<accession>V6LNW7</accession>